<reference evidence="1" key="2">
    <citation type="journal article" date="2022" name="New Phytol.">
        <title>Evolutionary transition to the ectomycorrhizal habit in the genomes of a hyperdiverse lineage of mushroom-forming fungi.</title>
        <authorList>
            <person name="Looney B."/>
            <person name="Miyauchi S."/>
            <person name="Morin E."/>
            <person name="Drula E."/>
            <person name="Courty P.E."/>
            <person name="Kohler A."/>
            <person name="Kuo A."/>
            <person name="LaButti K."/>
            <person name="Pangilinan J."/>
            <person name="Lipzen A."/>
            <person name="Riley R."/>
            <person name="Andreopoulos W."/>
            <person name="He G."/>
            <person name="Johnson J."/>
            <person name="Nolan M."/>
            <person name="Tritt A."/>
            <person name="Barry K.W."/>
            <person name="Grigoriev I.V."/>
            <person name="Nagy L.G."/>
            <person name="Hibbett D."/>
            <person name="Henrissat B."/>
            <person name="Matheny P.B."/>
            <person name="Labbe J."/>
            <person name="Martin F.M."/>
        </authorList>
    </citation>
    <scope>NUCLEOTIDE SEQUENCE</scope>
    <source>
        <strain evidence="1">EC-137</strain>
    </source>
</reference>
<organism evidence="1 2">
    <name type="scientific">Vararia minispora EC-137</name>
    <dbReference type="NCBI Taxonomy" id="1314806"/>
    <lineage>
        <taxon>Eukaryota</taxon>
        <taxon>Fungi</taxon>
        <taxon>Dikarya</taxon>
        <taxon>Basidiomycota</taxon>
        <taxon>Agaricomycotina</taxon>
        <taxon>Agaricomycetes</taxon>
        <taxon>Russulales</taxon>
        <taxon>Lachnocladiaceae</taxon>
        <taxon>Vararia</taxon>
    </lineage>
</organism>
<evidence type="ECO:0000313" key="2">
    <source>
        <dbReference type="Proteomes" id="UP000814128"/>
    </source>
</evidence>
<evidence type="ECO:0000313" key="1">
    <source>
        <dbReference type="EMBL" id="KAI0033138.1"/>
    </source>
</evidence>
<dbReference type="Proteomes" id="UP000814128">
    <property type="component" value="Unassembled WGS sequence"/>
</dbReference>
<accession>A0ACB8QNC5</accession>
<gene>
    <name evidence="1" type="ORF">K488DRAFT_70125</name>
</gene>
<keyword evidence="2" id="KW-1185">Reference proteome</keyword>
<proteinExistence type="predicted"/>
<reference evidence="1" key="1">
    <citation type="submission" date="2021-02" db="EMBL/GenBank/DDBJ databases">
        <authorList>
            <consortium name="DOE Joint Genome Institute"/>
            <person name="Ahrendt S."/>
            <person name="Looney B.P."/>
            <person name="Miyauchi S."/>
            <person name="Morin E."/>
            <person name="Drula E."/>
            <person name="Courty P.E."/>
            <person name="Chicoki N."/>
            <person name="Fauchery L."/>
            <person name="Kohler A."/>
            <person name="Kuo A."/>
            <person name="Labutti K."/>
            <person name="Pangilinan J."/>
            <person name="Lipzen A."/>
            <person name="Riley R."/>
            <person name="Andreopoulos W."/>
            <person name="He G."/>
            <person name="Johnson J."/>
            <person name="Barry K.W."/>
            <person name="Grigoriev I.V."/>
            <person name="Nagy L."/>
            <person name="Hibbett D."/>
            <person name="Henrissat B."/>
            <person name="Matheny P.B."/>
            <person name="Labbe J."/>
            <person name="Martin F."/>
        </authorList>
    </citation>
    <scope>NUCLEOTIDE SEQUENCE</scope>
    <source>
        <strain evidence="1">EC-137</strain>
    </source>
</reference>
<sequence>MVHLWSLLTVSRRRTGTPTSRAANEGAGRFKWSTSADLKSRLGFLMRRSRVMQRRPPRARRESAAEEGTEDVLDIRRATIDIGGPDTDRRSMFSMGIKNPDPVWCAGVERATLDHSPGARIETIGVGEGGSGREGERGDSAATYDLTSAAVLYLALPLDLVVCAPCPHDPLPDFPSRIPVRAQNTPESPCRMDKQTAPTAGNLMSLVSLLADVVSPPAQGDPLLPGVRSSLGTRSMYRAAMRHSVDPSAIHRACKALYLVFEDGNLARATGEGAALF</sequence>
<name>A0ACB8QNC5_9AGAM</name>
<protein>
    <submittedName>
        <fullName evidence="1">Uncharacterized protein</fullName>
    </submittedName>
</protein>
<dbReference type="EMBL" id="MU273527">
    <property type="protein sequence ID" value="KAI0033138.1"/>
    <property type="molecule type" value="Genomic_DNA"/>
</dbReference>
<comment type="caution">
    <text evidence="1">The sequence shown here is derived from an EMBL/GenBank/DDBJ whole genome shotgun (WGS) entry which is preliminary data.</text>
</comment>